<organism evidence="6 7">
    <name type="scientific">Lutzomyia longipalpis</name>
    <name type="common">Sand fly</name>
    <dbReference type="NCBI Taxonomy" id="7200"/>
    <lineage>
        <taxon>Eukaryota</taxon>
        <taxon>Metazoa</taxon>
        <taxon>Ecdysozoa</taxon>
        <taxon>Arthropoda</taxon>
        <taxon>Hexapoda</taxon>
        <taxon>Insecta</taxon>
        <taxon>Pterygota</taxon>
        <taxon>Neoptera</taxon>
        <taxon>Endopterygota</taxon>
        <taxon>Diptera</taxon>
        <taxon>Nematocera</taxon>
        <taxon>Psychodoidea</taxon>
        <taxon>Psychodidae</taxon>
        <taxon>Lutzomyia</taxon>
        <taxon>Lutzomyia</taxon>
    </lineage>
</organism>
<dbReference type="InterPro" id="IPR045128">
    <property type="entry name" value="PI31-like"/>
</dbReference>
<evidence type="ECO:0000313" key="7">
    <source>
        <dbReference type="Proteomes" id="UP000092461"/>
    </source>
</evidence>
<evidence type="ECO:0000256" key="1">
    <source>
        <dbReference type="ARBA" id="ARBA00006405"/>
    </source>
</evidence>
<dbReference type="InterPro" id="IPR021625">
    <property type="entry name" value="PI31_Prot_N"/>
</dbReference>
<evidence type="ECO:0000256" key="3">
    <source>
        <dbReference type="ARBA" id="ARBA00022942"/>
    </source>
</evidence>
<dbReference type="GO" id="GO:0043161">
    <property type="term" value="P:proteasome-mediated ubiquitin-dependent protein catabolic process"/>
    <property type="evidence" value="ECO:0007669"/>
    <property type="project" value="InterPro"/>
</dbReference>
<dbReference type="Pfam" id="PF11566">
    <property type="entry name" value="PI31_Prot_N"/>
    <property type="match status" value="1"/>
</dbReference>
<keyword evidence="7" id="KW-1185">Reference proteome</keyword>
<keyword evidence="3" id="KW-0647">Proteasome</keyword>
<dbReference type="PANTHER" id="PTHR13266">
    <property type="entry name" value="PROTEASOME INHIBITOR"/>
    <property type="match status" value="1"/>
</dbReference>
<dbReference type="Gene3D" id="3.40.1000.30">
    <property type="match status" value="1"/>
</dbReference>
<dbReference type="EMBL" id="AJWK01011174">
    <property type="status" value="NOT_ANNOTATED_CDS"/>
    <property type="molecule type" value="Genomic_DNA"/>
</dbReference>
<proteinExistence type="inferred from homology"/>
<feature type="region of interest" description="Disordered" evidence="4">
    <location>
        <begin position="231"/>
        <end position="280"/>
    </location>
</feature>
<dbReference type="GO" id="GO:0000502">
    <property type="term" value="C:proteasome complex"/>
    <property type="evidence" value="ECO:0007669"/>
    <property type="project" value="UniProtKB-KW"/>
</dbReference>
<evidence type="ECO:0000313" key="6">
    <source>
        <dbReference type="EnsemblMetazoa" id="LLOJ003496-PA"/>
    </source>
</evidence>
<comment type="similarity">
    <text evidence="1">Belongs to the proteasome inhibitor PI31 family.</text>
</comment>
<evidence type="ECO:0000256" key="4">
    <source>
        <dbReference type="SAM" id="MobiDB-lite"/>
    </source>
</evidence>
<dbReference type="GO" id="GO:0004866">
    <property type="term" value="F:endopeptidase inhibitor activity"/>
    <property type="evidence" value="ECO:0007669"/>
    <property type="project" value="InterPro"/>
</dbReference>
<name>A0A1B0EU12_LUTLO</name>
<dbReference type="VEuPathDB" id="VectorBase:LLOJ003496"/>
<accession>A0A1B0EU12</accession>
<evidence type="ECO:0000256" key="2">
    <source>
        <dbReference type="ARBA" id="ARBA00015575"/>
    </source>
</evidence>
<dbReference type="EnsemblMetazoa" id="LLOJ003496-RA">
    <property type="protein sequence ID" value="LLOJ003496-PA"/>
    <property type="gene ID" value="LLOJ003496"/>
</dbReference>
<evidence type="ECO:0000259" key="5">
    <source>
        <dbReference type="Pfam" id="PF11566"/>
    </source>
</evidence>
<reference evidence="6" key="1">
    <citation type="submission" date="2020-05" db="UniProtKB">
        <authorList>
            <consortium name="EnsemblMetazoa"/>
        </authorList>
    </citation>
    <scope>IDENTIFICATION</scope>
    <source>
        <strain evidence="6">Jacobina</strain>
    </source>
</reference>
<dbReference type="PANTHER" id="PTHR13266:SF1">
    <property type="entry name" value="PROTEASOME INHIBITOR PI31 SUBUNIT"/>
    <property type="match status" value="1"/>
</dbReference>
<dbReference type="VEuPathDB" id="VectorBase:LLONM1_009191"/>
<dbReference type="AlphaFoldDB" id="A0A1B0EU12"/>
<feature type="domain" description="PI31 proteasome regulator N-terminal" evidence="5">
    <location>
        <begin position="17"/>
        <end position="121"/>
    </location>
</feature>
<sequence length="280" mass="31144">MDGDYFGWNLLLRTIAHDVQSDFDILVAVVHWYMTRKGFSCLGIGCDNIYVDTDKGSELLPDDWNAQGDVYRLRYVRDGELFILTAVKKEEMVALFNLIIMKNMDVKNVEFKVEDTVRGRTGSLTEVLNDAPNVLKKIDEKLLISQAEQDSWKAKEKARRERHDLDDEQSSPLEVRGFDVHRRFPENPFSVGRGDLDPLGRLGGGMLFPSPDMPFAGGIPDPGFGIPGGLPRGAVPPGARFDPFAPQPTNPLRGPGGGRPRGGSPDNDHFPPPGYNDMFM</sequence>
<dbReference type="GO" id="GO:0070628">
    <property type="term" value="F:proteasome binding"/>
    <property type="evidence" value="ECO:0007669"/>
    <property type="project" value="InterPro"/>
</dbReference>
<dbReference type="Proteomes" id="UP000092461">
    <property type="component" value="Unassembled WGS sequence"/>
</dbReference>
<protein>
    <recommendedName>
        <fullName evidence="2">Proteasome inhibitor PI31 subunit</fullName>
    </recommendedName>
</protein>